<protein>
    <submittedName>
        <fullName evidence="7">AraC family transcriptional regulator</fullName>
    </submittedName>
</protein>
<dbReference type="InterPro" id="IPR009057">
    <property type="entry name" value="Homeodomain-like_sf"/>
</dbReference>
<evidence type="ECO:0000256" key="5">
    <source>
        <dbReference type="SAM" id="Phobius"/>
    </source>
</evidence>
<evidence type="ECO:0000313" key="7">
    <source>
        <dbReference type="EMBL" id="QJE29598.1"/>
    </source>
</evidence>
<evidence type="ECO:0000256" key="3">
    <source>
        <dbReference type="ARBA" id="ARBA00023163"/>
    </source>
</evidence>
<dbReference type="EMBL" id="CP051672">
    <property type="protein sequence ID" value="QJE29598.1"/>
    <property type="molecule type" value="Genomic_DNA"/>
</dbReference>
<dbReference type="Proteomes" id="UP000501982">
    <property type="component" value="Chromosome"/>
</dbReference>
<dbReference type="PANTHER" id="PTHR43280">
    <property type="entry name" value="ARAC-FAMILY TRANSCRIPTIONAL REGULATOR"/>
    <property type="match status" value="1"/>
</dbReference>
<feature type="transmembrane region" description="Helical" evidence="5">
    <location>
        <begin position="396"/>
        <end position="417"/>
    </location>
</feature>
<evidence type="ECO:0000256" key="1">
    <source>
        <dbReference type="ARBA" id="ARBA00023015"/>
    </source>
</evidence>
<feature type="region of interest" description="Disordered" evidence="4">
    <location>
        <begin position="456"/>
        <end position="478"/>
    </location>
</feature>
<name>A0A7L5EDX2_PARDI</name>
<gene>
    <name evidence="7" type="ORF">HHO38_15370</name>
</gene>
<dbReference type="InterPro" id="IPR011990">
    <property type="entry name" value="TPR-like_helical_dom_sf"/>
</dbReference>
<reference evidence="7 8" key="1">
    <citation type="submission" date="2020-04" db="EMBL/GenBank/DDBJ databases">
        <title>Complete Genomes and Methylome analysis of CBBP consortium that reverse antibiotic-induced susceptibility to vancomycin-resistant Enterococcus faecium infection.</title>
        <authorList>
            <person name="Fomenkov A."/>
            <person name="Zhang Z."/>
            <person name="Pamer E."/>
            <person name="Roberts R.J."/>
        </authorList>
    </citation>
    <scope>NUCLEOTIDE SEQUENCE [LARGE SCALE GENOMIC DNA]</scope>
    <source>
        <strain evidence="8">CBBP</strain>
    </source>
</reference>
<feature type="compositionally biased region" description="Polar residues" evidence="4">
    <location>
        <begin position="458"/>
        <end position="467"/>
    </location>
</feature>
<feature type="domain" description="HTH araC/xylS-type" evidence="6">
    <location>
        <begin position="492"/>
        <end position="592"/>
    </location>
</feature>
<evidence type="ECO:0000259" key="6">
    <source>
        <dbReference type="PROSITE" id="PS01124"/>
    </source>
</evidence>
<dbReference type="Gene3D" id="1.10.10.60">
    <property type="entry name" value="Homeodomain-like"/>
    <property type="match status" value="2"/>
</dbReference>
<accession>A0A7L5EDX2</accession>
<proteinExistence type="predicted"/>
<dbReference type="RefSeq" id="WP_080707644.1">
    <property type="nucleotide sequence ID" value="NZ_CP051672.1"/>
</dbReference>
<dbReference type="Gene3D" id="1.25.40.10">
    <property type="entry name" value="Tetratricopeptide repeat domain"/>
    <property type="match status" value="1"/>
</dbReference>
<dbReference type="GO" id="GO:0003700">
    <property type="term" value="F:DNA-binding transcription factor activity"/>
    <property type="evidence" value="ECO:0007669"/>
    <property type="project" value="InterPro"/>
</dbReference>
<dbReference type="GO" id="GO:0043565">
    <property type="term" value="F:sequence-specific DNA binding"/>
    <property type="evidence" value="ECO:0007669"/>
    <property type="project" value="InterPro"/>
</dbReference>
<evidence type="ECO:0000313" key="8">
    <source>
        <dbReference type="Proteomes" id="UP000501982"/>
    </source>
</evidence>
<evidence type="ECO:0000256" key="4">
    <source>
        <dbReference type="SAM" id="MobiDB-lite"/>
    </source>
</evidence>
<organism evidence="7 8">
    <name type="scientific">Parabacteroides distasonis</name>
    <dbReference type="NCBI Taxonomy" id="823"/>
    <lineage>
        <taxon>Bacteria</taxon>
        <taxon>Pseudomonadati</taxon>
        <taxon>Bacteroidota</taxon>
        <taxon>Bacteroidia</taxon>
        <taxon>Bacteroidales</taxon>
        <taxon>Tannerellaceae</taxon>
        <taxon>Parabacteroides</taxon>
    </lineage>
</organism>
<keyword evidence="3" id="KW-0804">Transcription</keyword>
<sequence length="601" mass="70159">MNKRRHFIVPLWIIALVIGWSCANKHTSGMTTKQDSITYDVAHIQDMTITRPHEVLALLDTAEQKSLMTAFDINRLRCLAYHNGLSNYKRALRYALEAYKLPSAREDTEVLLSLVELIADEYYMEGDYANSVRYCGEGVKLAQETGNRMSEANFHVTLGQNLLQMRQQEEAFRHFSFATNVTEEEARKSSSWVEWDNYLYALGTQISSFSENKRYEEAAAMWPVLEKAMENLSKCDDIPDGLLDMRIASGYAAYAYIYRQKGDTTEADKLYDLLTSTRYASTPDGEGIRIPYLIASRRYREALRYITREKQYKQAHSDTVNYEYIEWHLKYELQAYEGMEDFRAANHVQSNIIALMDTLQEKSRQEDALELAEIYKSNEQARQIERQTASIRLRNAIIISAIVFLLAAIAFSVRMLYYNRIIRNKNNVMIHTIDELMTYKDELFVQQEENIRLKATLQGPQEEQSPQMPAKEDADSRLMPKLTDNDRTLYNRMIHEITNRRLYLDTSLTKQDLLKEFHIPTNKFSILFKEFAGCSFTQYIQQCRLDHATRLMRRHPQWSLEAIAKESQMSNGAFYSQFQKKYGMKPSDYRNKELSKGRIDE</sequence>
<dbReference type="AlphaFoldDB" id="A0A7L5EDX2"/>
<dbReference type="PROSITE" id="PS01124">
    <property type="entry name" value="HTH_ARAC_FAMILY_2"/>
    <property type="match status" value="1"/>
</dbReference>
<keyword evidence="1" id="KW-0805">Transcription regulation</keyword>
<dbReference type="PANTHER" id="PTHR43280:SF2">
    <property type="entry name" value="HTH-TYPE TRANSCRIPTIONAL REGULATOR EXSA"/>
    <property type="match status" value="1"/>
</dbReference>
<dbReference type="SUPFAM" id="SSF46689">
    <property type="entry name" value="Homeodomain-like"/>
    <property type="match status" value="1"/>
</dbReference>
<dbReference type="Pfam" id="PF12833">
    <property type="entry name" value="HTH_18"/>
    <property type="match status" value="1"/>
</dbReference>
<dbReference type="SUPFAM" id="SSF48452">
    <property type="entry name" value="TPR-like"/>
    <property type="match status" value="1"/>
</dbReference>
<keyword evidence="5" id="KW-1133">Transmembrane helix</keyword>
<dbReference type="InterPro" id="IPR018060">
    <property type="entry name" value="HTH_AraC"/>
</dbReference>
<keyword evidence="5" id="KW-0812">Transmembrane</keyword>
<keyword evidence="5" id="KW-0472">Membrane</keyword>
<keyword evidence="2" id="KW-0238">DNA-binding</keyword>
<evidence type="ECO:0000256" key="2">
    <source>
        <dbReference type="ARBA" id="ARBA00023125"/>
    </source>
</evidence>
<dbReference type="SMART" id="SM00342">
    <property type="entry name" value="HTH_ARAC"/>
    <property type="match status" value="1"/>
</dbReference>